<dbReference type="SUPFAM" id="SSF54001">
    <property type="entry name" value="Cysteine proteinases"/>
    <property type="match status" value="1"/>
</dbReference>
<dbReference type="Proteomes" id="UP000316213">
    <property type="component" value="Unassembled WGS sequence"/>
</dbReference>
<organism evidence="2 3">
    <name type="scientific">Neorhodopirellula pilleata</name>
    <dbReference type="NCBI Taxonomy" id="2714738"/>
    <lineage>
        <taxon>Bacteria</taxon>
        <taxon>Pseudomonadati</taxon>
        <taxon>Planctomycetota</taxon>
        <taxon>Planctomycetia</taxon>
        <taxon>Pirellulales</taxon>
        <taxon>Pirellulaceae</taxon>
        <taxon>Neorhodopirellula</taxon>
    </lineage>
</organism>
<dbReference type="EMBL" id="SJPM01000002">
    <property type="protein sequence ID" value="TWU01492.1"/>
    <property type="molecule type" value="Genomic_DNA"/>
</dbReference>
<keyword evidence="2" id="KW-0012">Acyltransferase</keyword>
<comment type="caution">
    <text evidence="2">The sequence shown here is derived from an EMBL/GenBank/DDBJ whole genome shotgun (WGS) entry which is preliminary data.</text>
</comment>
<dbReference type="AlphaFoldDB" id="A0A5C6AR70"/>
<dbReference type="PANTHER" id="PTHR33490">
    <property type="entry name" value="BLR5614 PROTEIN-RELATED"/>
    <property type="match status" value="1"/>
</dbReference>
<dbReference type="EC" id="2.3.2.13" evidence="2"/>
<evidence type="ECO:0000313" key="3">
    <source>
        <dbReference type="Proteomes" id="UP000316213"/>
    </source>
</evidence>
<gene>
    <name evidence="2" type="primary">tgpA_1</name>
    <name evidence="2" type="ORF">Pla100_12270</name>
</gene>
<keyword evidence="3" id="KW-1185">Reference proteome</keyword>
<dbReference type="InterPro" id="IPR038765">
    <property type="entry name" value="Papain-like_cys_pep_sf"/>
</dbReference>
<accession>A0A5C6AR70</accession>
<dbReference type="SMART" id="SM00460">
    <property type="entry name" value="TGc"/>
    <property type="match status" value="1"/>
</dbReference>
<protein>
    <submittedName>
        <fullName evidence="2">Protein-glutamine gamma-glutamyltransferase</fullName>
        <ecNumber evidence="2">2.3.2.13</ecNumber>
    </submittedName>
</protein>
<dbReference type="OrthoDB" id="9787782at2"/>
<dbReference type="RefSeq" id="WP_146576782.1">
    <property type="nucleotide sequence ID" value="NZ_SJPM01000002.1"/>
</dbReference>
<name>A0A5C6AR70_9BACT</name>
<feature type="domain" description="Transglutaminase-like" evidence="1">
    <location>
        <begin position="180"/>
        <end position="251"/>
    </location>
</feature>
<evidence type="ECO:0000313" key="2">
    <source>
        <dbReference type="EMBL" id="TWU01492.1"/>
    </source>
</evidence>
<dbReference type="Pfam" id="PF08379">
    <property type="entry name" value="Bact_transglu_N"/>
    <property type="match status" value="1"/>
</dbReference>
<reference evidence="2 3" key="1">
    <citation type="submission" date="2019-02" db="EMBL/GenBank/DDBJ databases">
        <title>Deep-cultivation of Planctomycetes and their phenomic and genomic characterization uncovers novel biology.</title>
        <authorList>
            <person name="Wiegand S."/>
            <person name="Jogler M."/>
            <person name="Boedeker C."/>
            <person name="Pinto D."/>
            <person name="Vollmers J."/>
            <person name="Rivas-Marin E."/>
            <person name="Kohn T."/>
            <person name="Peeters S.H."/>
            <person name="Heuer A."/>
            <person name="Rast P."/>
            <person name="Oberbeckmann S."/>
            <person name="Bunk B."/>
            <person name="Jeske O."/>
            <person name="Meyerdierks A."/>
            <person name="Storesund J.E."/>
            <person name="Kallscheuer N."/>
            <person name="Luecker S."/>
            <person name="Lage O.M."/>
            <person name="Pohl T."/>
            <person name="Merkel B.J."/>
            <person name="Hornburger P."/>
            <person name="Mueller R.-W."/>
            <person name="Bruemmer F."/>
            <person name="Labrenz M."/>
            <person name="Spormann A.M."/>
            <person name="Op Den Camp H."/>
            <person name="Overmann J."/>
            <person name="Amann R."/>
            <person name="Jetten M.S.M."/>
            <person name="Mascher T."/>
            <person name="Medema M.H."/>
            <person name="Devos D.P."/>
            <person name="Kaster A.-K."/>
            <person name="Ovreas L."/>
            <person name="Rohde M."/>
            <person name="Galperin M.Y."/>
            <person name="Jogler C."/>
        </authorList>
    </citation>
    <scope>NUCLEOTIDE SEQUENCE [LARGE SCALE GENOMIC DNA]</scope>
    <source>
        <strain evidence="2 3">Pla100</strain>
    </source>
</reference>
<dbReference type="InterPro" id="IPR013589">
    <property type="entry name" value="Bac_transglu_N"/>
</dbReference>
<dbReference type="InterPro" id="IPR002931">
    <property type="entry name" value="Transglutaminase-like"/>
</dbReference>
<dbReference type="GO" id="GO:0003810">
    <property type="term" value="F:protein-glutamine gamma-glutamyltransferase activity"/>
    <property type="evidence" value="ECO:0007669"/>
    <property type="project" value="UniProtKB-EC"/>
</dbReference>
<sequence length="316" mass="34776">MTATAQYRILHSTSYQYSEPVALCQNQLRMRPRTQPHLTCHECQVQIEPQPLSIDTHPDYFGNIVDSFSIEALHRSLIVNVRSRVSVFAPEAENLLDAPAWETLVGDVRAGTTPIDWQAREFTFGSTRIQHDPRFADYARQCLLPGVSVTEGVDALTRKIHRDFRYDTTATDVNTSTSHAFELKAGVCQDFAHIQIACLRSIGLPARYVSGYLRTYPPPGKPRLVGCDESHAWISVYAGSQIGWVDFDPTNAVRTGTDHIPICHGRDYDDISPMRGIVLGGGATTLRVSVDVAPVETTAEPALGPPIGPPLGTPVN</sequence>
<evidence type="ECO:0000259" key="1">
    <source>
        <dbReference type="SMART" id="SM00460"/>
    </source>
</evidence>
<dbReference type="Gene3D" id="3.10.620.30">
    <property type="match status" value="1"/>
</dbReference>
<dbReference type="PANTHER" id="PTHR33490:SF7">
    <property type="entry name" value="BLR2979 PROTEIN"/>
    <property type="match status" value="1"/>
</dbReference>
<keyword evidence="2" id="KW-0808">Transferase</keyword>
<dbReference type="Pfam" id="PF01841">
    <property type="entry name" value="Transglut_core"/>
    <property type="match status" value="1"/>
</dbReference>
<proteinExistence type="predicted"/>